<keyword evidence="1" id="KW-1133">Transmembrane helix</keyword>
<evidence type="ECO:0008006" key="4">
    <source>
        <dbReference type="Google" id="ProtNLM"/>
    </source>
</evidence>
<protein>
    <recommendedName>
        <fullName evidence="4">Transmembrane protein</fullName>
    </recommendedName>
</protein>
<keyword evidence="1" id="KW-0812">Transmembrane</keyword>
<gene>
    <name evidence="2" type="ORF">CYQ77_00760</name>
</gene>
<evidence type="ECO:0000313" key="3">
    <source>
        <dbReference type="Proteomes" id="UP000289562"/>
    </source>
</evidence>
<reference evidence="2 3" key="1">
    <citation type="submission" date="2017-12" db="EMBL/GenBank/DDBJ databases">
        <title>A pool of 800 enterococci isolated from chicken carcass rinse samples from New Zealand.</title>
        <authorList>
            <person name="Zhang J."/>
            <person name="Rogers L."/>
            <person name="Midwinter A."/>
            <person name="French N."/>
        </authorList>
    </citation>
    <scope>NUCLEOTIDE SEQUENCE [LARGE SCALE GENOMIC DNA]</scope>
    <source>
        <strain evidence="2 3">EN697</strain>
    </source>
</reference>
<dbReference type="AlphaFoldDB" id="A0AB37VWG5"/>
<evidence type="ECO:0000256" key="1">
    <source>
        <dbReference type="SAM" id="Phobius"/>
    </source>
</evidence>
<evidence type="ECO:0000313" key="2">
    <source>
        <dbReference type="EMBL" id="RXU92536.1"/>
    </source>
</evidence>
<accession>A0AB37VWG5</accession>
<feature type="transmembrane region" description="Helical" evidence="1">
    <location>
        <begin position="12"/>
        <end position="33"/>
    </location>
</feature>
<name>A0AB37VWG5_ENTFC</name>
<organism evidence="2 3">
    <name type="scientific">Enterococcus faecium</name>
    <name type="common">Streptococcus faecium</name>
    <dbReference type="NCBI Taxonomy" id="1352"/>
    <lineage>
        <taxon>Bacteria</taxon>
        <taxon>Bacillati</taxon>
        <taxon>Bacillota</taxon>
        <taxon>Bacilli</taxon>
        <taxon>Lactobacillales</taxon>
        <taxon>Enterococcaceae</taxon>
        <taxon>Enterococcus</taxon>
    </lineage>
</organism>
<sequence>MTAAKKDQAHCLVLFCLRNKGVLFAVFFIMHLLPPLFKFRQTRYTVRKVKKRKVSQASGKT</sequence>
<dbReference type="EMBL" id="PJVH01000001">
    <property type="protein sequence ID" value="RXU92536.1"/>
    <property type="molecule type" value="Genomic_DNA"/>
</dbReference>
<dbReference type="Proteomes" id="UP000289562">
    <property type="component" value="Unassembled WGS sequence"/>
</dbReference>
<comment type="caution">
    <text evidence="2">The sequence shown here is derived from an EMBL/GenBank/DDBJ whole genome shotgun (WGS) entry which is preliminary data.</text>
</comment>
<proteinExistence type="predicted"/>
<keyword evidence="1" id="KW-0472">Membrane</keyword>